<sequence length="746" mass="81990">MTHERGTFVFKDMSPQAVRPLAWMPSVGGDDALLRWQRDTAASFQSLPLQQPQELQPRRCRAPFENWLRDFQESEQPGAQLQHALLMQNAQAAHEGLIELVRDLDGERWCPTADQEHGLLFEQTMLQQLLASHEQQRNEQLELQQQKLHDHGQHMLWPREREGTCQTRKQEEEYKLHQQLQLRQLHLQLQEELRQRSPCAPPGLEKSLEAPPRCELRMERPAESTRQPSHLRQALPVEERSSQIPPGVSLGADGIARVVLSASGPPELGGLLRSESRFSPVSLASALQPPLERLLQLQQHHVLQPSLETAQWPAFGQAQPQQHHVQQAHTTQQQLFDMQQVQQQQQHQYQQQQPQQQQQQQQQQHSLSHPIPKLAPQQRQQQRPQHQQVQAQTQQPKQQPHSPQQQAVPKRLPQGAPHAKASCTAASQAAARWHGDAASSSCVSQATITSTAKAPAAGSFVHKQHPPQSDAATTSYNQQSHIASPASEAAAARSATAATDDRTASKPTTSSRLSDTTASSVVHFHSGDDGVSLAERIRTALSTRDSSSPATALVVELTGQNVVEAESLDIGSGQVTIQGGTSGSGKVRLTLPGVRVTGGSLMLINLHLCATEENRVQAGRLQCNDCYITSRKGCGILCLQKAKLSLTDCEVANCVRSGIGVNGKHTDIELTRCSLTLNNFSGLGVNHQARCMVLRVCRITENGYHGVWLNAGVVARWQGGLLSGNKLADKAGPGTLIGFSEDGNSS</sequence>
<dbReference type="Gene3D" id="2.160.20.10">
    <property type="entry name" value="Single-stranded right-handed beta-helix, Pectin lyase-like"/>
    <property type="match status" value="1"/>
</dbReference>
<feature type="domain" description="Right handed beta helix" evidence="2">
    <location>
        <begin position="622"/>
        <end position="731"/>
    </location>
</feature>
<protein>
    <recommendedName>
        <fullName evidence="2">Right handed beta helix domain-containing protein</fullName>
    </recommendedName>
</protein>
<dbReference type="InterPro" id="IPR039448">
    <property type="entry name" value="Beta_helix"/>
</dbReference>
<feature type="compositionally biased region" description="Low complexity" evidence="1">
    <location>
        <begin position="376"/>
        <end position="409"/>
    </location>
</feature>
<dbReference type="Pfam" id="PF13229">
    <property type="entry name" value="Beta_helix"/>
    <property type="match status" value="1"/>
</dbReference>
<gene>
    <name evidence="3" type="ORF">PGLA2088_LOCUS16560</name>
</gene>
<organism evidence="3 4">
    <name type="scientific">Polarella glacialis</name>
    <name type="common">Dinoflagellate</name>
    <dbReference type="NCBI Taxonomy" id="89957"/>
    <lineage>
        <taxon>Eukaryota</taxon>
        <taxon>Sar</taxon>
        <taxon>Alveolata</taxon>
        <taxon>Dinophyceae</taxon>
        <taxon>Suessiales</taxon>
        <taxon>Suessiaceae</taxon>
        <taxon>Polarella</taxon>
    </lineage>
</organism>
<feature type="compositionally biased region" description="Low complexity" evidence="1">
    <location>
        <begin position="483"/>
        <end position="498"/>
    </location>
</feature>
<evidence type="ECO:0000259" key="2">
    <source>
        <dbReference type="Pfam" id="PF13229"/>
    </source>
</evidence>
<comment type="caution">
    <text evidence="3">The sequence shown here is derived from an EMBL/GenBank/DDBJ whole genome shotgun (WGS) entry which is preliminary data.</text>
</comment>
<feature type="compositionally biased region" description="Low complexity" evidence="1">
    <location>
        <begin position="345"/>
        <end position="364"/>
    </location>
</feature>
<reference evidence="3" key="1">
    <citation type="submission" date="2021-02" db="EMBL/GenBank/DDBJ databases">
        <authorList>
            <person name="Dougan E. K."/>
            <person name="Rhodes N."/>
            <person name="Thang M."/>
            <person name="Chan C."/>
        </authorList>
    </citation>
    <scope>NUCLEOTIDE SEQUENCE</scope>
</reference>
<evidence type="ECO:0000313" key="3">
    <source>
        <dbReference type="EMBL" id="CAE8667420.1"/>
    </source>
</evidence>
<evidence type="ECO:0000313" key="4">
    <source>
        <dbReference type="Proteomes" id="UP000626109"/>
    </source>
</evidence>
<dbReference type="Proteomes" id="UP000626109">
    <property type="component" value="Unassembled WGS sequence"/>
</dbReference>
<dbReference type="SUPFAM" id="SSF51126">
    <property type="entry name" value="Pectin lyase-like"/>
    <property type="match status" value="1"/>
</dbReference>
<feature type="region of interest" description="Disordered" evidence="1">
    <location>
        <begin position="457"/>
        <end position="518"/>
    </location>
</feature>
<evidence type="ECO:0000256" key="1">
    <source>
        <dbReference type="SAM" id="MobiDB-lite"/>
    </source>
</evidence>
<dbReference type="EMBL" id="CAJNNW010021056">
    <property type="protein sequence ID" value="CAE8667420.1"/>
    <property type="molecule type" value="Genomic_DNA"/>
</dbReference>
<dbReference type="InterPro" id="IPR011050">
    <property type="entry name" value="Pectin_lyase_fold/virulence"/>
</dbReference>
<dbReference type="AlphaFoldDB" id="A0A813IZI7"/>
<dbReference type="InterPro" id="IPR012334">
    <property type="entry name" value="Pectin_lyas_fold"/>
</dbReference>
<name>A0A813IZI7_POLGL</name>
<feature type="compositionally biased region" description="Polar residues" evidence="1">
    <location>
        <begin position="466"/>
        <end position="482"/>
    </location>
</feature>
<accession>A0A813IZI7</accession>
<feature type="compositionally biased region" description="Polar residues" evidence="1">
    <location>
        <begin position="506"/>
        <end position="518"/>
    </location>
</feature>
<feature type="region of interest" description="Disordered" evidence="1">
    <location>
        <begin position="219"/>
        <end position="248"/>
    </location>
</feature>
<feature type="region of interest" description="Disordered" evidence="1">
    <location>
        <begin position="345"/>
        <end position="427"/>
    </location>
</feature>
<proteinExistence type="predicted"/>
<feature type="region of interest" description="Disordered" evidence="1">
    <location>
        <begin position="194"/>
        <end position="213"/>
    </location>
</feature>